<feature type="domain" description="HIRAN" evidence="3">
    <location>
        <begin position="1"/>
        <end position="107"/>
    </location>
</feature>
<proteinExistence type="predicted"/>
<dbReference type="Proteomes" id="UP000010146">
    <property type="component" value="Unassembled WGS sequence"/>
</dbReference>
<reference evidence="4 5" key="2">
    <citation type="journal article" date="2015" name="BMC Genomics">
        <title>Analysis of three genomes within the thermophilic bacterial species Caldanaerobacter subterraneus with a focus on carbon monoxide dehydrogenase evolution and hydrolase diversity.</title>
        <authorList>
            <person name="Sant'Anna F.H."/>
            <person name="Lebedinsky A.V."/>
            <person name="Sokolova T.G."/>
            <person name="Robb F.T."/>
            <person name="Gonzalez J.M."/>
        </authorList>
    </citation>
    <scope>NUCLEOTIDE SEQUENCE [LARGE SCALE GENOMIC DNA]</scope>
    <source>
        <strain evidence="4 5">DSM 12653</strain>
    </source>
</reference>
<gene>
    <name evidence="4" type="ORF">CDSM653_01651</name>
</gene>
<dbReference type="InterPro" id="IPR014905">
    <property type="entry name" value="HIRAN"/>
</dbReference>
<comment type="caution">
    <text evidence="4">The sequence shown here is derived from an EMBL/GenBank/DDBJ whole genome shotgun (WGS) entry which is preliminary data.</text>
</comment>
<evidence type="ECO:0000313" key="4">
    <source>
        <dbReference type="EMBL" id="KKC29332.1"/>
    </source>
</evidence>
<dbReference type="Gene3D" id="3.30.70.2330">
    <property type="match status" value="1"/>
</dbReference>
<keyword evidence="2" id="KW-0378">Hydrolase</keyword>
<dbReference type="GO" id="GO:0008270">
    <property type="term" value="F:zinc ion binding"/>
    <property type="evidence" value="ECO:0007669"/>
    <property type="project" value="InterPro"/>
</dbReference>
<evidence type="ECO:0000313" key="5">
    <source>
        <dbReference type="Proteomes" id="UP000010146"/>
    </source>
</evidence>
<dbReference type="Pfam" id="PF08797">
    <property type="entry name" value="HIRAN"/>
    <property type="match status" value="1"/>
</dbReference>
<accession>A0A0F5PKZ2</accession>
<evidence type="ECO:0000259" key="3">
    <source>
        <dbReference type="SMART" id="SM00910"/>
    </source>
</evidence>
<dbReference type="RefSeq" id="WP_011025980.1">
    <property type="nucleotide sequence ID" value="NZ_ABXP02000095.1"/>
</dbReference>
<protein>
    <recommendedName>
        <fullName evidence="3">HIRAN domain-containing protein</fullName>
    </recommendedName>
</protein>
<dbReference type="AlphaFoldDB" id="A0A0F5PKZ2"/>
<evidence type="ECO:0000256" key="2">
    <source>
        <dbReference type="ARBA" id="ARBA00022801"/>
    </source>
</evidence>
<reference evidence="4 5" key="1">
    <citation type="submission" date="2008-07" db="EMBL/GenBank/DDBJ databases">
        <authorList>
            <person name="Gonzalez J."/>
            <person name="Sokolova T."/>
            <person name="Ferriera S."/>
            <person name="Johnson J."/>
            <person name="Kravitz S."/>
            <person name="Beeson K."/>
            <person name="Sutton G."/>
            <person name="Rogers Y.-H."/>
            <person name="Friedman R."/>
            <person name="Frazier M."/>
            <person name="Venter J.C."/>
        </authorList>
    </citation>
    <scope>NUCLEOTIDE SEQUENCE [LARGE SCALE GENOMIC DNA]</scope>
    <source>
        <strain evidence="4 5">DSM 12653</strain>
    </source>
</reference>
<name>A0A0F5PKZ2_9THEO</name>
<dbReference type="GO" id="GO:0016818">
    <property type="term" value="F:hydrolase activity, acting on acid anhydrides, in phosphorus-containing anhydrides"/>
    <property type="evidence" value="ECO:0007669"/>
    <property type="project" value="InterPro"/>
</dbReference>
<reference evidence="5" key="3">
    <citation type="submission" date="2015-02" db="EMBL/GenBank/DDBJ databases">
        <title>Genome analysis of three genomes within the thermophilic hydrogenogenic bacterial species Caldanaerobacter subterraneus.</title>
        <authorList>
            <person name="Sant'Anna F.H."/>
            <person name="Lebedinsky A."/>
            <person name="Sokolova T."/>
            <person name="Robb F.T."/>
            <person name="Gonzalez J.M."/>
        </authorList>
    </citation>
    <scope>NUCLEOTIDE SEQUENCE [LARGE SCALE GENOMIC DNA]</scope>
    <source>
        <strain evidence="5">DSM 12653</strain>
    </source>
</reference>
<dbReference type="SMART" id="SM00910">
    <property type="entry name" value="HIRAN"/>
    <property type="match status" value="1"/>
</dbReference>
<dbReference type="EMBL" id="ABXP02000095">
    <property type="protein sequence ID" value="KKC29332.1"/>
    <property type="molecule type" value="Genomic_DNA"/>
</dbReference>
<organism evidence="4 5">
    <name type="scientific">Caldanaerobacter subterraneus subsp. pacificus DSM 12653</name>
    <dbReference type="NCBI Taxonomy" id="391606"/>
    <lineage>
        <taxon>Bacteria</taxon>
        <taxon>Bacillati</taxon>
        <taxon>Bacillota</taxon>
        <taxon>Clostridia</taxon>
        <taxon>Thermoanaerobacterales</taxon>
        <taxon>Thermoanaerobacteraceae</taxon>
        <taxon>Caldanaerobacter</taxon>
    </lineage>
</organism>
<keyword evidence="1" id="KW-0479">Metal-binding</keyword>
<dbReference type="GO" id="GO:0003676">
    <property type="term" value="F:nucleic acid binding"/>
    <property type="evidence" value="ECO:0007669"/>
    <property type="project" value="InterPro"/>
</dbReference>
<evidence type="ECO:0000256" key="1">
    <source>
        <dbReference type="ARBA" id="ARBA00022723"/>
    </source>
</evidence>
<sequence>MDSIYFAITGLNNYYSSKILKPGMIVKLEKDYNNDYDDEAIAVTLPYLGKVGYVANSVGTVPRGCYSAGRLYDKFGSYAYAAVKFVGKDFAIAEFLEDDFIKITIKFKLKEKRRKKHKNKA</sequence>